<feature type="compositionally biased region" description="Basic and acidic residues" evidence="1">
    <location>
        <begin position="309"/>
        <end position="324"/>
    </location>
</feature>
<evidence type="ECO:0008006" key="6">
    <source>
        <dbReference type="Google" id="ProtNLM"/>
    </source>
</evidence>
<dbReference type="OrthoDB" id="9807384at2"/>
<evidence type="ECO:0000256" key="3">
    <source>
        <dbReference type="SAM" id="SignalP"/>
    </source>
</evidence>
<dbReference type="EMBL" id="FNRA01000009">
    <property type="protein sequence ID" value="SEB05735.1"/>
    <property type="molecule type" value="Genomic_DNA"/>
</dbReference>
<sequence length="335" mass="37869">MIKNFNSCILALILCWSCFCPDAEAQDIQAVAKLEQTAIRIGDQTKLRLSVFQRVKQTVGFPAIADTLNSKIQVISSSKQDTIPDENDPEKITVTKSYVITSFDAGSYTLPAFVFTAKEGALKTNELILLVQSVKVDTTKAIYDIKQPLAVSYTFTDWIKDNWQWVLFPLLGIILIAGLVWYLMKRRGKKPVIQVNKPSLPAHTIALAQLTELRNKKLWQQEQVKEYYSELSDVLREYLEKRYQIKTHEKTTDEIFEGLSKVAITAENKNILHGLLMTADLVKFAKGKPLPVENERSIEDAVIFVSNTAERKTERPENTKENAENTKGGDGAERI</sequence>
<evidence type="ECO:0000256" key="2">
    <source>
        <dbReference type="SAM" id="Phobius"/>
    </source>
</evidence>
<feature type="signal peptide" evidence="3">
    <location>
        <begin position="1"/>
        <end position="25"/>
    </location>
</feature>
<keyword evidence="2" id="KW-0812">Transmembrane</keyword>
<keyword evidence="2" id="KW-1133">Transmembrane helix</keyword>
<evidence type="ECO:0000313" key="4">
    <source>
        <dbReference type="EMBL" id="SEB05735.1"/>
    </source>
</evidence>
<feature type="region of interest" description="Disordered" evidence="1">
    <location>
        <begin position="309"/>
        <end position="335"/>
    </location>
</feature>
<evidence type="ECO:0000256" key="1">
    <source>
        <dbReference type="SAM" id="MobiDB-lite"/>
    </source>
</evidence>
<reference evidence="4 5" key="1">
    <citation type="submission" date="2016-10" db="EMBL/GenBank/DDBJ databases">
        <authorList>
            <person name="de Groot N.N."/>
        </authorList>
    </citation>
    <scope>NUCLEOTIDE SEQUENCE [LARGE SCALE GENOMIC DNA]</scope>
    <source>
        <strain evidence="4 5">DSM 19033</strain>
    </source>
</reference>
<evidence type="ECO:0000313" key="5">
    <source>
        <dbReference type="Proteomes" id="UP000198850"/>
    </source>
</evidence>
<name>A0A1H4G803_9SPHI</name>
<dbReference type="RefSeq" id="WP_090558393.1">
    <property type="nucleotide sequence ID" value="NZ_FNRA01000009.1"/>
</dbReference>
<dbReference type="AlphaFoldDB" id="A0A1H4G803"/>
<proteinExistence type="predicted"/>
<protein>
    <recommendedName>
        <fullName evidence="6">Oxygen tolerance</fullName>
    </recommendedName>
</protein>
<dbReference type="Proteomes" id="UP000198850">
    <property type="component" value="Unassembled WGS sequence"/>
</dbReference>
<organism evidence="4 5">
    <name type="scientific">Pedobacter hartonius</name>
    <dbReference type="NCBI Taxonomy" id="425514"/>
    <lineage>
        <taxon>Bacteria</taxon>
        <taxon>Pseudomonadati</taxon>
        <taxon>Bacteroidota</taxon>
        <taxon>Sphingobacteriia</taxon>
        <taxon>Sphingobacteriales</taxon>
        <taxon>Sphingobacteriaceae</taxon>
        <taxon>Pedobacter</taxon>
    </lineage>
</organism>
<accession>A0A1H4G803</accession>
<keyword evidence="2" id="KW-0472">Membrane</keyword>
<dbReference type="STRING" id="425514.SAMN05443550_109106"/>
<keyword evidence="5" id="KW-1185">Reference proteome</keyword>
<gene>
    <name evidence="4" type="ORF">SAMN05443550_109106</name>
</gene>
<keyword evidence="3" id="KW-0732">Signal</keyword>
<feature type="chain" id="PRO_5011736913" description="Oxygen tolerance" evidence="3">
    <location>
        <begin position="26"/>
        <end position="335"/>
    </location>
</feature>
<feature type="transmembrane region" description="Helical" evidence="2">
    <location>
        <begin position="163"/>
        <end position="184"/>
    </location>
</feature>